<dbReference type="VEuPathDB" id="VectorBase:GPPI051682"/>
<name>A0A1B0C7V1_9MUSC</name>
<keyword evidence="2" id="KW-1185">Reference proteome</keyword>
<dbReference type="EnsemblMetazoa" id="GPPI051682-RA">
    <property type="protein sequence ID" value="GPPI051682-PA"/>
    <property type="gene ID" value="GPPI051682"/>
</dbReference>
<evidence type="ECO:0000313" key="2">
    <source>
        <dbReference type="Proteomes" id="UP000092460"/>
    </source>
</evidence>
<reference evidence="1" key="2">
    <citation type="submission" date="2020-05" db="UniProtKB">
        <authorList>
            <consortium name="EnsemblMetazoa"/>
        </authorList>
    </citation>
    <scope>IDENTIFICATION</scope>
    <source>
        <strain evidence="1">IAEA</strain>
    </source>
</reference>
<reference evidence="2" key="1">
    <citation type="submission" date="2015-01" db="EMBL/GenBank/DDBJ databases">
        <authorList>
            <person name="Aksoy S."/>
            <person name="Warren W."/>
            <person name="Wilson R.K."/>
        </authorList>
    </citation>
    <scope>NUCLEOTIDE SEQUENCE [LARGE SCALE GENOMIC DNA]</scope>
    <source>
        <strain evidence="2">IAEA</strain>
    </source>
</reference>
<proteinExistence type="predicted"/>
<organism evidence="1 2">
    <name type="scientific">Glossina palpalis gambiensis</name>
    <dbReference type="NCBI Taxonomy" id="67801"/>
    <lineage>
        <taxon>Eukaryota</taxon>
        <taxon>Metazoa</taxon>
        <taxon>Ecdysozoa</taxon>
        <taxon>Arthropoda</taxon>
        <taxon>Hexapoda</taxon>
        <taxon>Insecta</taxon>
        <taxon>Pterygota</taxon>
        <taxon>Neoptera</taxon>
        <taxon>Endopterygota</taxon>
        <taxon>Diptera</taxon>
        <taxon>Brachycera</taxon>
        <taxon>Muscomorpha</taxon>
        <taxon>Hippoboscoidea</taxon>
        <taxon>Glossinidae</taxon>
        <taxon>Glossina</taxon>
    </lineage>
</organism>
<dbReference type="EMBL" id="JXJN01031297">
    <property type="status" value="NOT_ANNOTATED_CDS"/>
    <property type="molecule type" value="Genomic_DNA"/>
</dbReference>
<dbReference type="Proteomes" id="UP000092460">
    <property type="component" value="Unassembled WGS sequence"/>
</dbReference>
<accession>A0A1B0C7V1</accession>
<dbReference type="AlphaFoldDB" id="A0A1B0C7V1"/>
<protein>
    <submittedName>
        <fullName evidence="1">Uncharacterized protein</fullName>
    </submittedName>
</protein>
<evidence type="ECO:0000313" key="1">
    <source>
        <dbReference type="EnsemblMetazoa" id="GPPI051682-PA"/>
    </source>
</evidence>
<sequence>MVFSPTVEANVVVNILNLYLCRNKIFASCSPISSGSVLRRCGYKTPVSKTSAVSEIKAYLQPLVKPGSIPRIRSPFKGDINSNCFRFLPKTSMEAFFAFSFKSERI</sequence>